<keyword evidence="8" id="KW-1185">Reference proteome</keyword>
<dbReference type="PANTHER" id="PTHR43671:SF13">
    <property type="entry name" value="SERINE_THREONINE-PROTEIN KINASE NEK2"/>
    <property type="match status" value="1"/>
</dbReference>
<dbReference type="RefSeq" id="WP_145196132.1">
    <property type="nucleotide sequence ID" value="NZ_CP036434.1"/>
</dbReference>
<dbReference type="EC" id="2.7.11.1" evidence="1"/>
<evidence type="ECO:0000256" key="5">
    <source>
        <dbReference type="ARBA" id="ARBA00022840"/>
    </source>
</evidence>
<dbReference type="SMART" id="SM00220">
    <property type="entry name" value="S_TKc"/>
    <property type="match status" value="1"/>
</dbReference>
<dbReference type="Proteomes" id="UP000320390">
    <property type="component" value="Chromosome"/>
</dbReference>
<protein>
    <recommendedName>
        <fullName evidence="1">non-specific serine/threonine protein kinase</fullName>
        <ecNumber evidence="1">2.7.11.1</ecNumber>
    </recommendedName>
</protein>
<dbReference type="PANTHER" id="PTHR43671">
    <property type="entry name" value="SERINE/THREONINE-PROTEIN KINASE NEK"/>
    <property type="match status" value="1"/>
</dbReference>
<accession>A0A518EQ06</accession>
<dbReference type="EMBL" id="CP036434">
    <property type="protein sequence ID" value="QDV06175.1"/>
    <property type="molecule type" value="Genomic_DNA"/>
</dbReference>
<evidence type="ECO:0000313" key="7">
    <source>
        <dbReference type="EMBL" id="QDV06175.1"/>
    </source>
</evidence>
<feature type="domain" description="Protein kinase" evidence="6">
    <location>
        <begin position="1"/>
        <end position="285"/>
    </location>
</feature>
<organism evidence="7 8">
    <name type="scientific">Saltatorellus ferox</name>
    <dbReference type="NCBI Taxonomy" id="2528018"/>
    <lineage>
        <taxon>Bacteria</taxon>
        <taxon>Pseudomonadati</taxon>
        <taxon>Planctomycetota</taxon>
        <taxon>Planctomycetia</taxon>
        <taxon>Planctomycetia incertae sedis</taxon>
        <taxon>Saltatorellus</taxon>
    </lineage>
</organism>
<keyword evidence="5" id="KW-0067">ATP-binding</keyword>
<dbReference type="Pfam" id="PF00069">
    <property type="entry name" value="Pkinase"/>
    <property type="match status" value="1"/>
</dbReference>
<dbReference type="InterPro" id="IPR050660">
    <property type="entry name" value="NEK_Ser/Thr_kinase"/>
</dbReference>
<keyword evidence="4 7" id="KW-0418">Kinase</keyword>
<name>A0A518EQ06_9BACT</name>
<reference evidence="7 8" key="1">
    <citation type="submission" date="2019-02" db="EMBL/GenBank/DDBJ databases">
        <title>Deep-cultivation of Planctomycetes and their phenomic and genomic characterization uncovers novel biology.</title>
        <authorList>
            <person name="Wiegand S."/>
            <person name="Jogler M."/>
            <person name="Boedeker C."/>
            <person name="Pinto D."/>
            <person name="Vollmers J."/>
            <person name="Rivas-Marin E."/>
            <person name="Kohn T."/>
            <person name="Peeters S.H."/>
            <person name="Heuer A."/>
            <person name="Rast P."/>
            <person name="Oberbeckmann S."/>
            <person name="Bunk B."/>
            <person name="Jeske O."/>
            <person name="Meyerdierks A."/>
            <person name="Storesund J.E."/>
            <person name="Kallscheuer N."/>
            <person name="Luecker S."/>
            <person name="Lage O.M."/>
            <person name="Pohl T."/>
            <person name="Merkel B.J."/>
            <person name="Hornburger P."/>
            <person name="Mueller R.-W."/>
            <person name="Bruemmer F."/>
            <person name="Labrenz M."/>
            <person name="Spormann A.M."/>
            <person name="Op den Camp H."/>
            <person name="Overmann J."/>
            <person name="Amann R."/>
            <person name="Jetten M.S.M."/>
            <person name="Mascher T."/>
            <person name="Medema M.H."/>
            <person name="Devos D.P."/>
            <person name="Kaster A.-K."/>
            <person name="Ovreas L."/>
            <person name="Rohde M."/>
            <person name="Galperin M.Y."/>
            <person name="Jogler C."/>
        </authorList>
    </citation>
    <scope>NUCLEOTIDE SEQUENCE [LARGE SCALE GENOMIC DNA]</scope>
    <source>
        <strain evidence="7 8">Poly30</strain>
    </source>
</reference>
<evidence type="ECO:0000256" key="1">
    <source>
        <dbReference type="ARBA" id="ARBA00012513"/>
    </source>
</evidence>
<proteinExistence type="predicted"/>
<dbReference type="GO" id="GO:0005524">
    <property type="term" value="F:ATP binding"/>
    <property type="evidence" value="ECO:0007669"/>
    <property type="project" value="UniProtKB-KW"/>
</dbReference>
<dbReference type="PROSITE" id="PS50011">
    <property type="entry name" value="PROTEIN_KINASE_DOM"/>
    <property type="match status" value="1"/>
</dbReference>
<dbReference type="Gene3D" id="1.10.510.10">
    <property type="entry name" value="Transferase(Phosphotransferase) domain 1"/>
    <property type="match status" value="1"/>
</dbReference>
<evidence type="ECO:0000313" key="8">
    <source>
        <dbReference type="Proteomes" id="UP000320390"/>
    </source>
</evidence>
<dbReference type="OrthoDB" id="276026at2"/>
<evidence type="ECO:0000256" key="4">
    <source>
        <dbReference type="ARBA" id="ARBA00022777"/>
    </source>
</evidence>
<keyword evidence="3" id="KW-0547">Nucleotide-binding</keyword>
<dbReference type="GO" id="GO:0004674">
    <property type="term" value="F:protein serine/threonine kinase activity"/>
    <property type="evidence" value="ECO:0007669"/>
    <property type="project" value="UniProtKB-EC"/>
</dbReference>
<keyword evidence="2 7" id="KW-0808">Transferase</keyword>
<dbReference type="AlphaFoldDB" id="A0A518EQ06"/>
<evidence type="ECO:0000256" key="3">
    <source>
        <dbReference type="ARBA" id="ARBA00022741"/>
    </source>
</evidence>
<gene>
    <name evidence="7" type="primary">pknL_2</name>
    <name evidence="7" type="ORF">Poly30_16800</name>
</gene>
<evidence type="ECO:0000256" key="2">
    <source>
        <dbReference type="ARBA" id="ARBA00022679"/>
    </source>
</evidence>
<dbReference type="InterPro" id="IPR000719">
    <property type="entry name" value="Prot_kinase_dom"/>
</dbReference>
<dbReference type="InterPro" id="IPR011009">
    <property type="entry name" value="Kinase-like_dom_sf"/>
</dbReference>
<dbReference type="CDD" id="cd14014">
    <property type="entry name" value="STKc_PknB_like"/>
    <property type="match status" value="1"/>
</dbReference>
<evidence type="ECO:0000259" key="6">
    <source>
        <dbReference type="PROSITE" id="PS50011"/>
    </source>
</evidence>
<sequence length="290" mass="31490">MTTTRLSLFDLAPDKVLLDRYRIHSGHRENGMSAAFRVHDLKHKEAERELQAFPASLFENVKQAEAFASTLRGWSKLDSSAILSLHDVVVLDDGAVLSISDFPPGEGLRDLMAERKTMPEDEVVALGIALLDGLEVAHDAGLIHGDIKPGTIFMGAKGGAGPVLVDGGVTPGLWAAKHLGTRTALIGTPYYAPLEQFGGDSPDERSDMYNLATVMYQLITGVMPWRGKSYIEVFQSKMQPAAPSMRSVAPSIEVNSDLEAAIATALRGKRMERHESAAAFREALSEIDFE</sequence>
<dbReference type="SUPFAM" id="SSF56112">
    <property type="entry name" value="Protein kinase-like (PK-like)"/>
    <property type="match status" value="1"/>
</dbReference>